<gene>
    <name evidence="2" type="ORF">FA09DRAFT_336872</name>
</gene>
<dbReference type="OrthoDB" id="10004862at2759"/>
<evidence type="ECO:0000256" key="1">
    <source>
        <dbReference type="ARBA" id="ARBA00023002"/>
    </source>
</evidence>
<keyword evidence="1" id="KW-0560">Oxidoreductase</keyword>
<dbReference type="EMBL" id="KZ819286">
    <property type="protein sequence ID" value="PWO00035.1"/>
    <property type="molecule type" value="Genomic_DNA"/>
</dbReference>
<dbReference type="STRING" id="58919.A0A316ZGA1"/>
<dbReference type="Pfam" id="PF14027">
    <property type="entry name" value="Questin_oxidase"/>
    <property type="match status" value="1"/>
</dbReference>
<dbReference type="AlphaFoldDB" id="A0A316ZGA1"/>
<reference evidence="2 3" key="1">
    <citation type="journal article" date="2018" name="Mol. Biol. Evol.">
        <title>Broad Genomic Sampling Reveals a Smut Pathogenic Ancestry of the Fungal Clade Ustilaginomycotina.</title>
        <authorList>
            <person name="Kijpornyongpan T."/>
            <person name="Mondo S.J."/>
            <person name="Barry K."/>
            <person name="Sandor L."/>
            <person name="Lee J."/>
            <person name="Lipzen A."/>
            <person name="Pangilinan J."/>
            <person name="LaButti K."/>
            <person name="Hainaut M."/>
            <person name="Henrissat B."/>
            <person name="Grigoriev I.V."/>
            <person name="Spatafora J.W."/>
            <person name="Aime M.C."/>
        </authorList>
    </citation>
    <scope>NUCLEOTIDE SEQUENCE [LARGE SCALE GENOMIC DNA]</scope>
    <source>
        <strain evidence="2 3">MCA 4186</strain>
    </source>
</reference>
<name>A0A316ZGA1_9BASI</name>
<evidence type="ECO:0000313" key="3">
    <source>
        <dbReference type="Proteomes" id="UP000245946"/>
    </source>
</evidence>
<dbReference type="InterPro" id="IPR025337">
    <property type="entry name" value="Questin_oxidase-like"/>
</dbReference>
<organism evidence="2 3">
    <name type="scientific">Tilletiopsis washingtonensis</name>
    <dbReference type="NCBI Taxonomy" id="58919"/>
    <lineage>
        <taxon>Eukaryota</taxon>
        <taxon>Fungi</taxon>
        <taxon>Dikarya</taxon>
        <taxon>Basidiomycota</taxon>
        <taxon>Ustilaginomycotina</taxon>
        <taxon>Exobasidiomycetes</taxon>
        <taxon>Entylomatales</taxon>
        <taxon>Entylomatales incertae sedis</taxon>
        <taxon>Tilletiopsis</taxon>
    </lineage>
</organism>
<sequence length="536" mass="58718">MTPPIPRPWTKDPLAAPGDTHVRFGKMPLPSPSVVHSTPGFYADAAEAARELLVASHFYHIFFNLKGFHNHLSHHVLAALAMGVPAHFFAVIYEHSLATTLDPSFKLNRKPSTSESKPDLQPITEDNWTERLGRMEAYWPYVSFLTDQLEQHGIGATLERFVFSEEANRPGVEMAGRWVGGLLHPLIHCGYGAEFDLLPVVAEGLAMAAITENYSSAMMPGGWDANFPSEPSATPSPDPSLSLFSITTLMALDDRLAPGTATKHKGQNLRETVLGDAGKLILDEYAARFVITAHDVAPPDFAGRGGWNKKINELAWFTTALLGATSRPGYKTKKHDFLLVHVLNSTIFLPALFAVLTPLSRARLLHVFTRAALIYWVAQGRAPLHVAGTLNATSDRLPPSAPSQVQPEAKEMLNDVGGDPWGPLYDVASYHLDEHLVKAVRTLSWHSSRLRHVAAGSLKLDDEAQKALDAKAKETGRPASELGAWRDLDQLDGSAFARTAVQLFESIGMVFEGDNKWSYGGPGFDEEWPESDKVAK</sequence>
<dbReference type="PANTHER" id="PTHR35870">
    <property type="entry name" value="PROTEIN, PUTATIVE (AFU_ORTHOLOGUE AFUA_5G03330)-RELATED"/>
    <property type="match status" value="1"/>
</dbReference>
<dbReference type="RefSeq" id="XP_025600313.1">
    <property type="nucleotide sequence ID" value="XM_025743933.1"/>
</dbReference>
<accession>A0A316ZGA1</accession>
<proteinExistence type="predicted"/>
<dbReference type="PANTHER" id="PTHR35870:SF1">
    <property type="entry name" value="PROTEIN, PUTATIVE (AFU_ORTHOLOGUE AFUA_5G03330)-RELATED"/>
    <property type="match status" value="1"/>
</dbReference>
<evidence type="ECO:0008006" key="4">
    <source>
        <dbReference type="Google" id="ProtNLM"/>
    </source>
</evidence>
<dbReference type="Proteomes" id="UP000245946">
    <property type="component" value="Unassembled WGS sequence"/>
</dbReference>
<dbReference type="GO" id="GO:0016491">
    <property type="term" value="F:oxidoreductase activity"/>
    <property type="evidence" value="ECO:0007669"/>
    <property type="project" value="UniProtKB-KW"/>
</dbReference>
<evidence type="ECO:0000313" key="2">
    <source>
        <dbReference type="EMBL" id="PWO00035.1"/>
    </source>
</evidence>
<protein>
    <recommendedName>
        <fullName evidence="4">DUF4243 domain-containing protein</fullName>
    </recommendedName>
</protein>
<dbReference type="GeneID" id="37271477"/>
<keyword evidence="3" id="KW-1185">Reference proteome</keyword>